<dbReference type="GO" id="GO:0008800">
    <property type="term" value="F:beta-lactamase activity"/>
    <property type="evidence" value="ECO:0007669"/>
    <property type="project" value="UniProtKB-EC"/>
</dbReference>
<feature type="domain" description="Penicillin-binding protein dimerisation" evidence="5">
    <location>
        <begin position="85"/>
        <end position="192"/>
    </location>
</feature>
<organism evidence="6 7">
    <name type="scientific">Hevea brasiliensis</name>
    <name type="common">Para rubber tree</name>
    <name type="synonym">Siphonia brasiliensis</name>
    <dbReference type="NCBI Taxonomy" id="3981"/>
    <lineage>
        <taxon>Eukaryota</taxon>
        <taxon>Viridiplantae</taxon>
        <taxon>Streptophyta</taxon>
        <taxon>Embryophyta</taxon>
        <taxon>Tracheophyta</taxon>
        <taxon>Spermatophyta</taxon>
        <taxon>Magnoliopsida</taxon>
        <taxon>eudicotyledons</taxon>
        <taxon>Gunneridae</taxon>
        <taxon>Pentapetalae</taxon>
        <taxon>rosids</taxon>
        <taxon>fabids</taxon>
        <taxon>Malpighiales</taxon>
        <taxon>Euphorbiaceae</taxon>
        <taxon>Crotonoideae</taxon>
        <taxon>Micrandreae</taxon>
        <taxon>Hevea</taxon>
    </lineage>
</organism>
<dbReference type="Pfam" id="PF03717">
    <property type="entry name" value="PBP_dimer"/>
    <property type="match status" value="1"/>
</dbReference>
<keyword evidence="7" id="KW-1185">Reference proteome</keyword>
<proteinExistence type="predicted"/>
<dbReference type="InterPro" id="IPR005311">
    <property type="entry name" value="PBP_dimer"/>
</dbReference>
<evidence type="ECO:0008006" key="8">
    <source>
        <dbReference type="Google" id="ProtNLM"/>
    </source>
</evidence>
<dbReference type="InterPro" id="IPR012338">
    <property type="entry name" value="Beta-lactam/transpept-like"/>
</dbReference>
<feature type="transmembrane region" description="Helical" evidence="3">
    <location>
        <begin position="43"/>
        <end position="62"/>
    </location>
</feature>
<dbReference type="AlphaFoldDB" id="A0A6A6K317"/>
<keyword evidence="2 3" id="KW-0472">Membrane</keyword>
<evidence type="ECO:0000259" key="4">
    <source>
        <dbReference type="Pfam" id="PF00905"/>
    </source>
</evidence>
<feature type="domain" description="Penicillin-binding protein transpeptidase" evidence="4">
    <location>
        <begin position="241"/>
        <end position="533"/>
    </location>
</feature>
<reference evidence="6 7" key="1">
    <citation type="journal article" date="2020" name="Mol. Plant">
        <title>The Chromosome-Based Rubber Tree Genome Provides New Insights into Spurge Genome Evolution and Rubber Biosynthesis.</title>
        <authorList>
            <person name="Liu J."/>
            <person name="Shi C."/>
            <person name="Shi C.C."/>
            <person name="Li W."/>
            <person name="Zhang Q.J."/>
            <person name="Zhang Y."/>
            <person name="Li K."/>
            <person name="Lu H.F."/>
            <person name="Shi C."/>
            <person name="Zhu S.T."/>
            <person name="Xiao Z.Y."/>
            <person name="Nan H."/>
            <person name="Yue Y."/>
            <person name="Zhu X.G."/>
            <person name="Wu Y."/>
            <person name="Hong X.N."/>
            <person name="Fan G.Y."/>
            <person name="Tong Y."/>
            <person name="Zhang D."/>
            <person name="Mao C.L."/>
            <person name="Liu Y.L."/>
            <person name="Hao S.J."/>
            <person name="Liu W.Q."/>
            <person name="Lv M.Q."/>
            <person name="Zhang H.B."/>
            <person name="Liu Y."/>
            <person name="Hu-Tang G.R."/>
            <person name="Wang J.P."/>
            <person name="Wang J.H."/>
            <person name="Sun Y.H."/>
            <person name="Ni S.B."/>
            <person name="Chen W.B."/>
            <person name="Zhang X.C."/>
            <person name="Jiao Y.N."/>
            <person name="Eichler E.E."/>
            <person name="Li G.H."/>
            <person name="Liu X."/>
            <person name="Gao L.Z."/>
        </authorList>
    </citation>
    <scope>NUCLEOTIDE SEQUENCE [LARGE SCALE GENOMIC DNA]</scope>
    <source>
        <strain evidence="7">cv. GT1</strain>
        <tissue evidence="6">Leaf</tissue>
    </source>
</reference>
<dbReference type="SUPFAM" id="SSF56519">
    <property type="entry name" value="Penicillin binding protein dimerisation domain"/>
    <property type="match status" value="1"/>
</dbReference>
<keyword evidence="3" id="KW-0812">Transmembrane</keyword>
<accession>A0A6A6K317</accession>
<dbReference type="GO" id="GO:0005886">
    <property type="term" value="C:plasma membrane"/>
    <property type="evidence" value="ECO:0007669"/>
    <property type="project" value="TreeGrafter"/>
</dbReference>
<dbReference type="GO" id="GO:0008658">
    <property type="term" value="F:penicillin binding"/>
    <property type="evidence" value="ECO:0007669"/>
    <property type="project" value="InterPro"/>
</dbReference>
<dbReference type="PANTHER" id="PTHR30627:SF1">
    <property type="entry name" value="PEPTIDOGLYCAN D,D-TRANSPEPTIDASE FTSI"/>
    <property type="match status" value="1"/>
</dbReference>
<dbReference type="GO" id="GO:0071555">
    <property type="term" value="P:cell wall organization"/>
    <property type="evidence" value="ECO:0007669"/>
    <property type="project" value="TreeGrafter"/>
</dbReference>
<evidence type="ECO:0000259" key="5">
    <source>
        <dbReference type="Pfam" id="PF03717"/>
    </source>
</evidence>
<dbReference type="InterPro" id="IPR050515">
    <property type="entry name" value="Beta-lactam/transpept"/>
</dbReference>
<evidence type="ECO:0000256" key="2">
    <source>
        <dbReference type="ARBA" id="ARBA00023136"/>
    </source>
</evidence>
<keyword evidence="3" id="KW-1133">Transmembrane helix</keyword>
<dbReference type="Pfam" id="PF00905">
    <property type="entry name" value="Transpeptidase"/>
    <property type="match status" value="1"/>
</dbReference>
<evidence type="ECO:0000313" key="7">
    <source>
        <dbReference type="Proteomes" id="UP000467840"/>
    </source>
</evidence>
<comment type="caution">
    <text evidence="6">The sequence shown here is derived from an EMBL/GenBank/DDBJ whole genome shotgun (WGS) entry which is preliminary data.</text>
</comment>
<dbReference type="EMBL" id="JAAGAX010000511">
    <property type="protein sequence ID" value="KAF2281789.1"/>
    <property type="molecule type" value="Genomic_DNA"/>
</dbReference>
<evidence type="ECO:0000256" key="1">
    <source>
        <dbReference type="ARBA" id="ARBA00004370"/>
    </source>
</evidence>
<dbReference type="InterPro" id="IPR036138">
    <property type="entry name" value="PBP_dimer_sf"/>
</dbReference>
<dbReference type="Gene3D" id="3.30.450.330">
    <property type="match status" value="1"/>
</dbReference>
<dbReference type="PANTHER" id="PTHR30627">
    <property type="entry name" value="PEPTIDOGLYCAN D,D-TRANSPEPTIDASE"/>
    <property type="match status" value="1"/>
</dbReference>
<name>A0A6A6K317_HEVBR</name>
<dbReference type="InterPro" id="IPR001460">
    <property type="entry name" value="PCN-bd_Tpept"/>
</dbReference>
<protein>
    <recommendedName>
        <fullName evidence="8">Penicillin-binding protein</fullName>
    </recommendedName>
</protein>
<gene>
    <name evidence="6" type="ORF">GH714_042613</name>
</gene>
<dbReference type="Proteomes" id="UP000467840">
    <property type="component" value="Unassembled WGS sequence"/>
</dbReference>
<dbReference type="GO" id="GO:0046677">
    <property type="term" value="P:response to antibiotic"/>
    <property type="evidence" value="ECO:0007669"/>
    <property type="project" value="UniProtKB-KW"/>
</dbReference>
<evidence type="ECO:0000313" key="6">
    <source>
        <dbReference type="EMBL" id="KAF2281789.1"/>
    </source>
</evidence>
<dbReference type="Gene3D" id="3.40.710.10">
    <property type="entry name" value="DD-peptidase/beta-lactamase superfamily"/>
    <property type="match status" value="1"/>
</dbReference>
<sequence length="547" mass="60503">MRSSVASNLRRFLVGKFDVDHVEQIFDRFELRNETLRRSKRRLVCAAIPFVAFFIIITFRLITLTAVPHEEIKTAVSNDAQPKGRFAILDRNGEILATDIATVSLSADTTVMSNPELVIEKVSTILHDDDKRIRRLLSPKKKFIWIKRDITPAEAAEIKEVRLKGLHLTQEVKRVYPHNNLLSHILGYVDPDGKGISGVERYADIFGVQGDVKLSVDIRVQNIVREEILHQMEKYDAAAGVGIVMDVRNGEILAAVSLPDFDLNNRSQAANYQKFNRVTLGVYEMGSVFKLFTVASAIDSGKVSVEDTYDVSQPFVIGRYKVNDMYKSRSPVLSVRDIFAQSSNVGMAKIAMDLGKDIQLEYFERMDLLSDLGLEIPERGFPIFPREWGNSTVATASYGYGVAVTPVHVVQAAAGLVNDGIMHDATLIFGKETEGRRVVSSETSRKVRQLLRFAVERGTGKRANVKGYSVGGKTGSAEKVIDGRYRKDANLASFLGIFPISEPKYAVMVMIDEPKGSKITGGVVSAPVVGRIIGRIAPILSIAPVAE</sequence>
<dbReference type="Gene3D" id="3.90.1310.10">
    <property type="entry name" value="Penicillin-binding protein 2a (Domain 2)"/>
    <property type="match status" value="1"/>
</dbReference>
<comment type="subcellular location">
    <subcellularLocation>
        <location evidence="1">Membrane</location>
    </subcellularLocation>
</comment>
<evidence type="ECO:0000256" key="3">
    <source>
        <dbReference type="SAM" id="Phobius"/>
    </source>
</evidence>
<dbReference type="SUPFAM" id="SSF56601">
    <property type="entry name" value="beta-lactamase/transpeptidase-like"/>
    <property type="match status" value="1"/>
</dbReference>